<protein>
    <submittedName>
        <fullName evidence="6">Transcriptional regulator, TetR family</fullName>
    </submittedName>
</protein>
<dbReference type="SUPFAM" id="SSF48498">
    <property type="entry name" value="Tetracyclin repressor-like, C-terminal domain"/>
    <property type="match status" value="1"/>
</dbReference>
<evidence type="ECO:0000313" key="7">
    <source>
        <dbReference type="Proteomes" id="UP000219439"/>
    </source>
</evidence>
<dbReference type="PANTHER" id="PTHR30055">
    <property type="entry name" value="HTH-TYPE TRANSCRIPTIONAL REGULATOR RUTR"/>
    <property type="match status" value="1"/>
</dbReference>
<evidence type="ECO:0000256" key="3">
    <source>
        <dbReference type="ARBA" id="ARBA00023163"/>
    </source>
</evidence>
<gene>
    <name evidence="6" type="ORF">SAMN06265368_4079</name>
</gene>
<evidence type="ECO:0000256" key="2">
    <source>
        <dbReference type="ARBA" id="ARBA00023125"/>
    </source>
</evidence>
<evidence type="ECO:0000259" key="5">
    <source>
        <dbReference type="PROSITE" id="PS50977"/>
    </source>
</evidence>
<dbReference type="InterPro" id="IPR036271">
    <property type="entry name" value="Tet_transcr_reg_TetR-rel_C_sf"/>
</dbReference>
<dbReference type="RefSeq" id="WP_097155340.1">
    <property type="nucleotide sequence ID" value="NZ_OBEL01000006.1"/>
</dbReference>
<feature type="domain" description="HTH tetR-type" evidence="5">
    <location>
        <begin position="10"/>
        <end position="70"/>
    </location>
</feature>
<sequence length="199" mass="22715">MSDKRQAKKEALRTRLLEVTTEQMRQNGIEDLRARDIAKEAGCAVGSLYTTFEDLDDLILHINSNTLQSLGAALALGQQEIDEPAARMEKLACDYLDFALQNYRLWRAVFDHKWPEEKPVPNWHLDNQHQLFLKIAIPLKELLPDADEELLLLEARTLFAAIHGIITLSLEERYAAVQKSILKQQIIKFTKLIIAGLRA</sequence>
<organism evidence="6 7">
    <name type="scientific">Cohaesibacter gelatinilyticus</name>
    <dbReference type="NCBI Taxonomy" id="372072"/>
    <lineage>
        <taxon>Bacteria</taxon>
        <taxon>Pseudomonadati</taxon>
        <taxon>Pseudomonadota</taxon>
        <taxon>Alphaproteobacteria</taxon>
        <taxon>Hyphomicrobiales</taxon>
        <taxon>Cohaesibacteraceae</taxon>
    </lineage>
</organism>
<dbReference type="InterPro" id="IPR009057">
    <property type="entry name" value="Homeodomain-like_sf"/>
</dbReference>
<dbReference type="InterPro" id="IPR050109">
    <property type="entry name" value="HTH-type_TetR-like_transc_reg"/>
</dbReference>
<dbReference type="PANTHER" id="PTHR30055:SF234">
    <property type="entry name" value="HTH-TYPE TRANSCRIPTIONAL REGULATOR BETI"/>
    <property type="match status" value="1"/>
</dbReference>
<keyword evidence="3" id="KW-0804">Transcription</keyword>
<evidence type="ECO:0000313" key="6">
    <source>
        <dbReference type="EMBL" id="SNZ20965.1"/>
    </source>
</evidence>
<dbReference type="AlphaFoldDB" id="A0A285PGW8"/>
<keyword evidence="2 4" id="KW-0238">DNA-binding</keyword>
<evidence type="ECO:0000256" key="4">
    <source>
        <dbReference type="PROSITE-ProRule" id="PRU00335"/>
    </source>
</evidence>
<dbReference type="Pfam" id="PF13305">
    <property type="entry name" value="TetR_C_33"/>
    <property type="match status" value="1"/>
</dbReference>
<dbReference type="Proteomes" id="UP000219439">
    <property type="component" value="Unassembled WGS sequence"/>
</dbReference>
<dbReference type="GO" id="GO:0000976">
    <property type="term" value="F:transcription cis-regulatory region binding"/>
    <property type="evidence" value="ECO:0007669"/>
    <property type="project" value="TreeGrafter"/>
</dbReference>
<name>A0A285PGW8_9HYPH</name>
<reference evidence="6 7" key="1">
    <citation type="submission" date="2017-09" db="EMBL/GenBank/DDBJ databases">
        <authorList>
            <person name="Ehlers B."/>
            <person name="Leendertz F.H."/>
        </authorList>
    </citation>
    <scope>NUCLEOTIDE SEQUENCE [LARGE SCALE GENOMIC DNA]</scope>
    <source>
        <strain evidence="6 7">DSM 18289</strain>
    </source>
</reference>
<feature type="DNA-binding region" description="H-T-H motif" evidence="4">
    <location>
        <begin position="33"/>
        <end position="52"/>
    </location>
</feature>
<evidence type="ECO:0000256" key="1">
    <source>
        <dbReference type="ARBA" id="ARBA00023015"/>
    </source>
</evidence>
<dbReference type="Gene3D" id="1.10.357.10">
    <property type="entry name" value="Tetracycline Repressor, domain 2"/>
    <property type="match status" value="1"/>
</dbReference>
<keyword evidence="1" id="KW-0805">Transcription regulation</keyword>
<dbReference type="OrthoDB" id="7223515at2"/>
<dbReference type="GO" id="GO:0003700">
    <property type="term" value="F:DNA-binding transcription factor activity"/>
    <property type="evidence" value="ECO:0007669"/>
    <property type="project" value="TreeGrafter"/>
</dbReference>
<accession>A0A285PGW8</accession>
<dbReference type="InterPro" id="IPR025996">
    <property type="entry name" value="MT1864/Rv1816-like_C"/>
</dbReference>
<dbReference type="EMBL" id="OBEL01000006">
    <property type="protein sequence ID" value="SNZ20965.1"/>
    <property type="molecule type" value="Genomic_DNA"/>
</dbReference>
<dbReference type="SUPFAM" id="SSF46689">
    <property type="entry name" value="Homeodomain-like"/>
    <property type="match status" value="1"/>
</dbReference>
<dbReference type="Pfam" id="PF00440">
    <property type="entry name" value="TetR_N"/>
    <property type="match status" value="1"/>
</dbReference>
<dbReference type="InterPro" id="IPR001647">
    <property type="entry name" value="HTH_TetR"/>
</dbReference>
<proteinExistence type="predicted"/>
<keyword evidence="7" id="KW-1185">Reference proteome</keyword>
<dbReference type="PROSITE" id="PS50977">
    <property type="entry name" value="HTH_TETR_2"/>
    <property type="match status" value="1"/>
</dbReference>